<dbReference type="CDD" id="cd03419">
    <property type="entry name" value="GRX_GRXh_1_2_like"/>
    <property type="match status" value="1"/>
</dbReference>
<dbReference type="PRINTS" id="PR00411">
    <property type="entry name" value="PNDRDTASEI"/>
</dbReference>
<evidence type="ECO:0000256" key="7">
    <source>
        <dbReference type="ARBA" id="ARBA00022827"/>
    </source>
</evidence>
<evidence type="ECO:0000259" key="14">
    <source>
        <dbReference type="Pfam" id="PF02852"/>
    </source>
</evidence>
<dbReference type="GO" id="GO:0008146">
    <property type="term" value="F:sulfotransferase activity"/>
    <property type="evidence" value="ECO:0007669"/>
    <property type="project" value="InterPro"/>
</dbReference>
<dbReference type="InterPro" id="IPR011899">
    <property type="entry name" value="Glutaredoxin_euk/vir"/>
</dbReference>
<dbReference type="GO" id="GO:0034599">
    <property type="term" value="P:cellular response to oxidative stress"/>
    <property type="evidence" value="ECO:0007669"/>
    <property type="project" value="TreeGrafter"/>
</dbReference>
<keyword evidence="12" id="KW-0676">Redox-active center</keyword>
<dbReference type="InterPro" id="IPR046952">
    <property type="entry name" value="GSHR/TRXR-like"/>
</dbReference>
<keyword evidence="10" id="KW-0560">Oxidoreductase</keyword>
<dbReference type="Proteomes" id="UP000886611">
    <property type="component" value="Unassembled WGS sequence"/>
</dbReference>
<dbReference type="SUPFAM" id="SSF52833">
    <property type="entry name" value="Thioredoxin-like"/>
    <property type="match status" value="1"/>
</dbReference>
<dbReference type="SUPFAM" id="SSF55424">
    <property type="entry name" value="FAD/NAD-linked reductases, dimerisation (C-terminal) domain"/>
    <property type="match status" value="1"/>
</dbReference>
<dbReference type="Gene3D" id="3.50.50.60">
    <property type="entry name" value="FAD/NAD(P)-binding domain"/>
    <property type="match status" value="2"/>
</dbReference>
<evidence type="ECO:0000256" key="9">
    <source>
        <dbReference type="ARBA" id="ARBA00022982"/>
    </source>
</evidence>
<reference evidence="16 17" key="1">
    <citation type="journal article" date="2021" name="Cell">
        <title>Tracing the genetic footprints of vertebrate landing in non-teleost ray-finned fishes.</title>
        <authorList>
            <person name="Bi X."/>
            <person name="Wang K."/>
            <person name="Yang L."/>
            <person name="Pan H."/>
            <person name="Jiang H."/>
            <person name="Wei Q."/>
            <person name="Fang M."/>
            <person name="Yu H."/>
            <person name="Zhu C."/>
            <person name="Cai Y."/>
            <person name="He Y."/>
            <person name="Gan X."/>
            <person name="Zeng H."/>
            <person name="Yu D."/>
            <person name="Zhu Y."/>
            <person name="Jiang H."/>
            <person name="Qiu Q."/>
            <person name="Yang H."/>
            <person name="Zhang Y.E."/>
            <person name="Wang W."/>
            <person name="Zhu M."/>
            <person name="He S."/>
            <person name="Zhang G."/>
        </authorList>
    </citation>
    <scope>NUCLEOTIDE SEQUENCE [LARGE SCALE GENOMIC DNA]</scope>
    <source>
        <strain evidence="16">Bchr_013</strain>
    </source>
</reference>
<feature type="non-terminal residue" evidence="16">
    <location>
        <position position="785"/>
    </location>
</feature>
<sequence length="785" mass="88598">MPPTGSGDQLRARVQSLIDSNRVVVFSKSYCPYCVKVKDLFKKLNVDINSVELDLMDEGPNFQDVLFEMTGQKTVPNVFVNKKHIGGCDKTMQAHDDGVLQKLLGICTESYDYDLIVIGGGSGGLACSKEAALLGKKVMVLDYVVPTPKGTKWVTHNWSTMKDAISSYIGSLNWGYRVELRNKNVAYLNSYAEFVEPHKIKATNARGKETFHTAATFVLATGERPRYLGIPGDKEYCITSDDLFYLSYCPGKTLVVGASYVALECAGFLAGLGLDVTVMVRSILLRGFDQEMAEKAGAYMEEHGVKFIRKFVPIKVEQLEEGTPGRLKVTAKSTESNEVIEGEYNTVLIAVGRDACTRKIGLDKVGVQINDKNGKIPVNDEEQTNVPYIYAIGDILDGKLELTPVAIQAGKLLARRLFGGSSVKCDYINVCTTVFTPLEYGCCGLSEEKAIELYGEENLEERVVGFHYLGPNAGEVTQGYGVAIKCGLTKELLETTIGIHPTCAEIESDAQVIHQNRRELLDSVCQVYARKRRVLTPDDLKHLIVDDRHGLLYCYVPKVACTNWKRVLMVLTGDGKYQDPLKIPANEAHIPSNLRTLSEYSTPEINHRLRNYLKFIFVREPFERLVSAYRNKFTRKYNTAFHKRYGTKIIRRHRPQPSTDALEKGDDVSFDEFVYYLVDPHTQREEPFNEHWERVHSLCHPCILHYDVVGKYETLDDDAHYILQLIGADKGVKFPSSSQTARTTDDMTAQFFKKITPFYQKKLYNLYKMDFLLFNYSKPSYLNFR</sequence>
<feature type="domain" description="FAD/NAD(P)-binding" evidence="15">
    <location>
        <begin position="113"/>
        <end position="410"/>
    </location>
</feature>
<dbReference type="Gene3D" id="3.40.30.10">
    <property type="entry name" value="Glutaredoxin"/>
    <property type="match status" value="1"/>
</dbReference>
<evidence type="ECO:0000256" key="1">
    <source>
        <dbReference type="ARBA" id="ARBA00001974"/>
    </source>
</evidence>
<dbReference type="PRINTS" id="PR00368">
    <property type="entry name" value="FADPNR"/>
</dbReference>
<evidence type="ECO:0000259" key="13">
    <source>
        <dbReference type="Pfam" id="PF00462"/>
    </source>
</evidence>
<dbReference type="InterPro" id="IPR036188">
    <property type="entry name" value="FAD/NAD-bd_sf"/>
</dbReference>
<dbReference type="InterPro" id="IPR005331">
    <property type="entry name" value="Sulfotransferase"/>
</dbReference>
<dbReference type="GO" id="GO:0004362">
    <property type="term" value="F:glutathione-disulfide reductase (NADPH) activity"/>
    <property type="evidence" value="ECO:0007669"/>
    <property type="project" value="TreeGrafter"/>
</dbReference>
<comment type="cofactor">
    <cofactor evidence="1">
        <name>FAD</name>
        <dbReference type="ChEBI" id="CHEBI:57692"/>
    </cofactor>
</comment>
<organism evidence="16 17">
    <name type="scientific">Polypterus senegalus</name>
    <name type="common">Senegal bichir</name>
    <dbReference type="NCBI Taxonomy" id="55291"/>
    <lineage>
        <taxon>Eukaryota</taxon>
        <taxon>Metazoa</taxon>
        <taxon>Chordata</taxon>
        <taxon>Craniata</taxon>
        <taxon>Vertebrata</taxon>
        <taxon>Euteleostomi</taxon>
        <taxon>Actinopterygii</taxon>
        <taxon>Polypteriformes</taxon>
        <taxon>Polypteridae</taxon>
        <taxon>Polypterus</taxon>
    </lineage>
</organism>
<dbReference type="InterPro" id="IPR023753">
    <property type="entry name" value="FAD/NAD-binding_dom"/>
</dbReference>
<accession>A0A8X7XN14</accession>
<dbReference type="GO" id="GO:0016020">
    <property type="term" value="C:membrane"/>
    <property type="evidence" value="ECO:0007669"/>
    <property type="project" value="UniProtKB-SubCell"/>
</dbReference>
<evidence type="ECO:0000256" key="8">
    <source>
        <dbReference type="ARBA" id="ARBA00022968"/>
    </source>
</evidence>
<dbReference type="InterPro" id="IPR002109">
    <property type="entry name" value="Glutaredoxin"/>
</dbReference>
<comment type="similarity">
    <text evidence="4">Belongs to the class-I pyridine nucleotide-disulfide oxidoreductase family.</text>
</comment>
<evidence type="ECO:0000256" key="12">
    <source>
        <dbReference type="ARBA" id="ARBA00023284"/>
    </source>
</evidence>
<dbReference type="GO" id="GO:0006749">
    <property type="term" value="P:glutathione metabolic process"/>
    <property type="evidence" value="ECO:0007669"/>
    <property type="project" value="TreeGrafter"/>
</dbReference>
<evidence type="ECO:0000256" key="2">
    <source>
        <dbReference type="ARBA" id="ARBA00002549"/>
    </source>
</evidence>
<dbReference type="InterPro" id="IPR036249">
    <property type="entry name" value="Thioredoxin-like_sf"/>
</dbReference>
<dbReference type="PROSITE" id="PS51354">
    <property type="entry name" value="GLUTAREDOXIN_2"/>
    <property type="match status" value="1"/>
</dbReference>
<keyword evidence="8" id="KW-0735">Signal-anchor</keyword>
<dbReference type="PANTHER" id="PTHR42737">
    <property type="entry name" value="GLUTATHIONE REDUCTASE"/>
    <property type="match status" value="1"/>
</dbReference>
<dbReference type="NCBIfam" id="TIGR02180">
    <property type="entry name" value="GRX_euk"/>
    <property type="match status" value="1"/>
</dbReference>
<comment type="caution">
    <text evidence="16">The sequence shown here is derived from an EMBL/GenBank/DDBJ whole genome shotgun (WGS) entry which is preliminary data.</text>
</comment>
<dbReference type="GO" id="GO:0045454">
    <property type="term" value="P:cell redox homeostasis"/>
    <property type="evidence" value="ECO:0007669"/>
    <property type="project" value="InterPro"/>
</dbReference>
<evidence type="ECO:0000256" key="6">
    <source>
        <dbReference type="ARBA" id="ARBA00022630"/>
    </source>
</evidence>
<dbReference type="Pfam" id="PF02852">
    <property type="entry name" value="Pyr_redox_dim"/>
    <property type="match status" value="1"/>
</dbReference>
<keyword evidence="17" id="KW-1185">Reference proteome</keyword>
<gene>
    <name evidence="16" type="primary">Txnrd3</name>
    <name evidence="16" type="ORF">GTO96_0005336</name>
</gene>
<dbReference type="SUPFAM" id="SSF51905">
    <property type="entry name" value="FAD/NAD(P)-binding domain"/>
    <property type="match status" value="1"/>
</dbReference>
<evidence type="ECO:0000256" key="3">
    <source>
        <dbReference type="ARBA" id="ARBA00004606"/>
    </source>
</evidence>
<dbReference type="FunFam" id="3.50.50.60:FF:000012">
    <property type="entry name" value="Thioredoxin reductase 1, cytoplasmic"/>
    <property type="match status" value="1"/>
</dbReference>
<dbReference type="EMBL" id="JAATIS010000094">
    <property type="protein sequence ID" value="KAG2470902.1"/>
    <property type="molecule type" value="Genomic_DNA"/>
</dbReference>
<keyword evidence="11" id="KW-1015">Disulfide bond</keyword>
<evidence type="ECO:0000313" key="17">
    <source>
        <dbReference type="Proteomes" id="UP000886611"/>
    </source>
</evidence>
<evidence type="ECO:0000256" key="4">
    <source>
        <dbReference type="ARBA" id="ARBA00007532"/>
    </source>
</evidence>
<keyword evidence="9" id="KW-0249">Electron transport</keyword>
<protein>
    <submittedName>
        <fullName evidence="16">TRXR3 reductase</fullName>
    </submittedName>
</protein>
<evidence type="ECO:0000256" key="11">
    <source>
        <dbReference type="ARBA" id="ARBA00023157"/>
    </source>
</evidence>
<dbReference type="GO" id="GO:0050660">
    <property type="term" value="F:flavin adenine dinucleotide binding"/>
    <property type="evidence" value="ECO:0007669"/>
    <property type="project" value="InterPro"/>
</dbReference>
<dbReference type="Pfam" id="PF00462">
    <property type="entry name" value="Glutaredoxin"/>
    <property type="match status" value="1"/>
</dbReference>
<name>A0A8X7XN14_POLSE</name>
<evidence type="ECO:0000313" key="16">
    <source>
        <dbReference type="EMBL" id="KAG2470902.1"/>
    </source>
</evidence>
<dbReference type="GO" id="GO:0005829">
    <property type="term" value="C:cytosol"/>
    <property type="evidence" value="ECO:0007669"/>
    <property type="project" value="TreeGrafter"/>
</dbReference>
<dbReference type="InterPro" id="IPR016156">
    <property type="entry name" value="FAD/NAD-linked_Rdtase_dimer_sf"/>
</dbReference>
<dbReference type="PANTHER" id="PTHR42737:SF6">
    <property type="entry name" value="THIOREDOXIN-DISULFIDE REDUCTASE"/>
    <property type="match status" value="1"/>
</dbReference>
<keyword evidence="8" id="KW-0812">Transmembrane</keyword>
<dbReference type="InterPro" id="IPR004099">
    <property type="entry name" value="Pyr_nucl-diS_OxRdtase_dimer"/>
</dbReference>
<dbReference type="GO" id="GO:0005739">
    <property type="term" value="C:mitochondrion"/>
    <property type="evidence" value="ECO:0007669"/>
    <property type="project" value="TreeGrafter"/>
</dbReference>
<evidence type="ECO:0000259" key="15">
    <source>
        <dbReference type="Pfam" id="PF07992"/>
    </source>
</evidence>
<feature type="domain" description="Pyridine nucleotide-disulphide oxidoreductase dimerisation" evidence="14">
    <location>
        <begin position="460"/>
        <end position="505"/>
    </location>
</feature>
<feature type="non-terminal residue" evidence="16">
    <location>
        <position position="1"/>
    </location>
</feature>
<keyword evidence="6" id="KW-0285">Flavoprotein</keyword>
<dbReference type="FunFam" id="3.40.30.10:FF:000093">
    <property type="entry name" value="Glutaredoxin 2"/>
    <property type="match status" value="1"/>
</dbReference>
<evidence type="ECO:0000256" key="5">
    <source>
        <dbReference type="ARBA" id="ARBA00022448"/>
    </source>
</evidence>
<comment type="function">
    <text evidence="2">Has a glutathione-disulfide oxidoreductase activity in the presence of NADPH and glutathione reductase. Reduces low molecular weight disulfides and proteins.</text>
</comment>
<feature type="domain" description="Glutaredoxin" evidence="13">
    <location>
        <begin position="23"/>
        <end position="85"/>
    </location>
</feature>
<dbReference type="Pfam" id="PF07992">
    <property type="entry name" value="Pyr_redox_2"/>
    <property type="match status" value="1"/>
</dbReference>
<dbReference type="Pfam" id="PF03567">
    <property type="entry name" value="Sulfotransfer_2"/>
    <property type="match status" value="1"/>
</dbReference>
<dbReference type="PROSITE" id="PS00195">
    <property type="entry name" value="GLUTAREDOXIN_1"/>
    <property type="match status" value="1"/>
</dbReference>
<keyword evidence="7" id="KW-0274">FAD</keyword>
<comment type="subcellular location">
    <subcellularLocation>
        <location evidence="3">Membrane</location>
        <topology evidence="3">Single-pass type II membrane protein</topology>
    </subcellularLocation>
</comment>
<dbReference type="AlphaFoldDB" id="A0A8X7XN14"/>
<evidence type="ECO:0000256" key="10">
    <source>
        <dbReference type="ARBA" id="ARBA00023002"/>
    </source>
</evidence>
<dbReference type="InterPro" id="IPR011767">
    <property type="entry name" value="GLR_AS"/>
</dbReference>
<keyword evidence="5" id="KW-0813">Transport</keyword>
<proteinExistence type="inferred from homology"/>